<evidence type="ECO:0000313" key="5">
    <source>
        <dbReference type="Proteomes" id="UP000886876"/>
    </source>
</evidence>
<evidence type="ECO:0000256" key="1">
    <source>
        <dbReference type="ARBA" id="ARBA00007422"/>
    </source>
</evidence>
<evidence type="ECO:0000256" key="2">
    <source>
        <dbReference type="ARBA" id="ARBA00023235"/>
    </source>
</evidence>
<dbReference type="GO" id="GO:0046166">
    <property type="term" value="P:glyceraldehyde-3-phosphate biosynthetic process"/>
    <property type="evidence" value="ECO:0007669"/>
    <property type="project" value="TreeGrafter"/>
</dbReference>
<dbReference type="GO" id="GO:0006094">
    <property type="term" value="P:gluconeogenesis"/>
    <property type="evidence" value="ECO:0007669"/>
    <property type="project" value="UniProtKB-KW"/>
</dbReference>
<dbReference type="InterPro" id="IPR035990">
    <property type="entry name" value="TIM_sf"/>
</dbReference>
<comment type="caution">
    <text evidence="4">The sequence shown here is derived from an EMBL/GenBank/DDBJ whole genome shotgun (WGS) entry which is preliminary data.</text>
</comment>
<protein>
    <recommendedName>
        <fullName evidence="3">Triosephosphate isomerase</fullName>
        <ecNumber evidence="3">5.3.1.1</ecNumber>
    </recommendedName>
</protein>
<keyword evidence="3" id="KW-0312">Gluconeogenesis</keyword>
<organism evidence="4 5">
    <name type="scientific">Candidatus Scatomorpha pullistercoris</name>
    <dbReference type="NCBI Taxonomy" id="2840929"/>
    <lineage>
        <taxon>Bacteria</taxon>
        <taxon>Bacillati</taxon>
        <taxon>Bacillota</taxon>
        <taxon>Clostridia</taxon>
        <taxon>Eubacteriales</taxon>
        <taxon>Candidatus Scatomorpha</taxon>
    </lineage>
</organism>
<dbReference type="SUPFAM" id="SSF51351">
    <property type="entry name" value="Triosephosphate isomerase (TIM)"/>
    <property type="match status" value="1"/>
</dbReference>
<dbReference type="GO" id="GO:0005829">
    <property type="term" value="C:cytosol"/>
    <property type="evidence" value="ECO:0007669"/>
    <property type="project" value="TreeGrafter"/>
</dbReference>
<keyword evidence="2 3" id="KW-0413">Isomerase</keyword>
<sequence length="317" mass="34994">MSVYHFFVDLKRFEVAEKYGGICRDPDPVAWAGRLIRRSVELGLDRRGDIDVTYYFPESCIVPAMEAVRESGCGPGLNVGSQGLYRRDTSPGGDYGAMTGTRPASAMISLGCCRSLVAHSDERRDKFQLMADYDPEIMIDPEKLKKAWLAVDRACAEEARRALERDMRILYCIGETAEQKGPGAFEEYAPRVESVLRQQLEVGLGELRGSPLLDNVCLTYEPVWAIGPGKKTPGAGHVAFASGYMKQLCREMLGRELPIVYGGGLKVGNAGELASVSTIDGGFNGLSRFVPPIAFEPDEYLEIIEAFLEGKRQTYER</sequence>
<evidence type="ECO:0000256" key="3">
    <source>
        <dbReference type="RuleBase" id="RU363013"/>
    </source>
</evidence>
<gene>
    <name evidence="4" type="ORF">IAD42_00435</name>
</gene>
<dbReference type="AlphaFoldDB" id="A0A9D1G2P7"/>
<keyword evidence="3" id="KW-0324">Glycolysis</keyword>
<comment type="catalytic activity">
    <reaction evidence="3">
        <text>D-glyceraldehyde 3-phosphate = dihydroxyacetone phosphate</text>
        <dbReference type="Rhea" id="RHEA:18585"/>
        <dbReference type="ChEBI" id="CHEBI:57642"/>
        <dbReference type="ChEBI" id="CHEBI:59776"/>
        <dbReference type="EC" id="5.3.1.1"/>
    </reaction>
</comment>
<dbReference type="GO" id="GO:0004807">
    <property type="term" value="F:triose-phosphate isomerase activity"/>
    <property type="evidence" value="ECO:0007669"/>
    <property type="project" value="UniProtKB-EC"/>
</dbReference>
<comment type="pathway">
    <text evidence="3">Carbohydrate degradation; glycolysis; D-glyceraldehyde 3-phosphate from glycerone phosphate: step 1/1.</text>
</comment>
<dbReference type="GO" id="GO:0019563">
    <property type="term" value="P:glycerol catabolic process"/>
    <property type="evidence" value="ECO:0007669"/>
    <property type="project" value="TreeGrafter"/>
</dbReference>
<comment type="subunit">
    <text evidence="3">Homodimer.</text>
</comment>
<dbReference type="PANTHER" id="PTHR21139:SF42">
    <property type="entry name" value="TRIOSEPHOSPHATE ISOMERASE"/>
    <property type="match status" value="1"/>
</dbReference>
<comment type="subcellular location">
    <subcellularLocation>
        <location evidence="3">Cytoplasm</location>
    </subcellularLocation>
</comment>
<comment type="similarity">
    <text evidence="1 3">Belongs to the triosephosphate isomerase family.</text>
</comment>
<dbReference type="Pfam" id="PF00121">
    <property type="entry name" value="TIM"/>
    <property type="match status" value="1"/>
</dbReference>
<reference evidence="4" key="2">
    <citation type="journal article" date="2021" name="PeerJ">
        <title>Extensive microbial diversity within the chicken gut microbiome revealed by metagenomics and culture.</title>
        <authorList>
            <person name="Gilroy R."/>
            <person name="Ravi A."/>
            <person name="Getino M."/>
            <person name="Pursley I."/>
            <person name="Horton D.L."/>
            <person name="Alikhan N.F."/>
            <person name="Baker D."/>
            <person name="Gharbi K."/>
            <person name="Hall N."/>
            <person name="Watson M."/>
            <person name="Adriaenssens E.M."/>
            <person name="Foster-Nyarko E."/>
            <person name="Jarju S."/>
            <person name="Secka A."/>
            <person name="Antonio M."/>
            <person name="Oren A."/>
            <person name="Chaudhuri R.R."/>
            <person name="La Ragione R."/>
            <person name="Hildebrand F."/>
            <person name="Pallen M.J."/>
        </authorList>
    </citation>
    <scope>NUCLEOTIDE SEQUENCE</scope>
    <source>
        <strain evidence="4">ChiHecec3B27-6122</strain>
    </source>
</reference>
<evidence type="ECO:0000313" key="4">
    <source>
        <dbReference type="EMBL" id="HIS96422.1"/>
    </source>
</evidence>
<dbReference type="EMBL" id="DVJS01000010">
    <property type="protein sequence ID" value="HIS96422.1"/>
    <property type="molecule type" value="Genomic_DNA"/>
</dbReference>
<proteinExistence type="inferred from homology"/>
<dbReference type="EC" id="5.3.1.1" evidence="3"/>
<comment type="pathway">
    <text evidence="3">Carbohydrate biosynthesis; gluconeogenesis.</text>
</comment>
<dbReference type="Gene3D" id="3.20.20.70">
    <property type="entry name" value="Aldolase class I"/>
    <property type="match status" value="1"/>
</dbReference>
<dbReference type="PANTHER" id="PTHR21139">
    <property type="entry name" value="TRIOSEPHOSPHATE ISOMERASE"/>
    <property type="match status" value="1"/>
</dbReference>
<dbReference type="InterPro" id="IPR000652">
    <property type="entry name" value="Triosephosphate_isomerase"/>
</dbReference>
<accession>A0A9D1G2P7</accession>
<reference evidence="4" key="1">
    <citation type="submission" date="2020-10" db="EMBL/GenBank/DDBJ databases">
        <authorList>
            <person name="Gilroy R."/>
        </authorList>
    </citation>
    <scope>NUCLEOTIDE SEQUENCE</scope>
    <source>
        <strain evidence="4">ChiHecec3B27-6122</strain>
    </source>
</reference>
<dbReference type="GO" id="GO:0006096">
    <property type="term" value="P:glycolytic process"/>
    <property type="evidence" value="ECO:0007669"/>
    <property type="project" value="UniProtKB-KW"/>
</dbReference>
<keyword evidence="3" id="KW-0963">Cytoplasm</keyword>
<name>A0A9D1G2P7_9FIRM</name>
<dbReference type="PROSITE" id="PS51440">
    <property type="entry name" value="TIM_2"/>
    <property type="match status" value="1"/>
</dbReference>
<dbReference type="InterPro" id="IPR013785">
    <property type="entry name" value="Aldolase_TIM"/>
</dbReference>
<dbReference type="Proteomes" id="UP000886876">
    <property type="component" value="Unassembled WGS sequence"/>
</dbReference>